<reference evidence="10" key="3">
    <citation type="journal article" date="2019" name="Int. J. Syst. Evol. Microbiol.">
        <title>The Global Catalogue of Microorganisms (GCM) 10K type strain sequencing project: providing services to taxonomists for standard genome sequencing and annotation.</title>
        <authorList>
            <consortium name="The Broad Institute Genomics Platform"/>
            <consortium name="The Broad Institute Genome Sequencing Center for Infectious Disease"/>
            <person name="Wu L."/>
            <person name="Ma J."/>
        </authorList>
    </citation>
    <scope>NUCLEOTIDE SEQUENCE [LARGE SCALE GENOMIC DNA]</scope>
    <source>
        <strain evidence="10">CCM 4175</strain>
    </source>
</reference>
<dbReference type="EMBL" id="LT906464">
    <property type="protein sequence ID" value="SNV99935.1"/>
    <property type="molecule type" value="Genomic_DNA"/>
</dbReference>
<dbReference type="Proteomes" id="UP000652995">
    <property type="component" value="Unassembled WGS sequence"/>
</dbReference>
<keyword evidence="6" id="KW-0472">Membrane</keyword>
<dbReference type="OrthoDB" id="9811865at2"/>
<evidence type="ECO:0000256" key="2">
    <source>
        <dbReference type="ARBA" id="ARBA00010488"/>
    </source>
</evidence>
<dbReference type="GO" id="GO:0005886">
    <property type="term" value="C:plasma membrane"/>
    <property type="evidence" value="ECO:0007669"/>
    <property type="project" value="UniProtKB-SubCell"/>
</dbReference>
<comment type="subcellular location">
    <subcellularLocation>
        <location evidence="1">Cell membrane</location>
        <topology evidence="1">Peripheral membrane protein</topology>
    </subcellularLocation>
</comment>
<protein>
    <submittedName>
        <fullName evidence="7">Glycosyl transferase family 1</fullName>
    </submittedName>
    <submittedName>
        <fullName evidence="8">Putative glycosyltransferase</fullName>
        <ecNumber evidence="8">2.7.8.12</ecNumber>
    </submittedName>
</protein>
<evidence type="ECO:0000256" key="1">
    <source>
        <dbReference type="ARBA" id="ARBA00004202"/>
    </source>
</evidence>
<comment type="similarity">
    <text evidence="2">Belongs to the CDP-glycerol glycerophosphotransferase family.</text>
</comment>
<keyword evidence="3" id="KW-1003">Cell membrane</keyword>
<keyword evidence="10" id="KW-1185">Reference proteome</keyword>
<dbReference type="Pfam" id="PF04464">
    <property type="entry name" value="Glyphos_transf"/>
    <property type="match status" value="1"/>
</dbReference>
<dbReference type="GO" id="GO:0047355">
    <property type="term" value="F:CDP-glycerol glycerophosphotransferase activity"/>
    <property type="evidence" value="ECO:0007669"/>
    <property type="project" value="UniProtKB-EC"/>
</dbReference>
<dbReference type="GO" id="GO:0019350">
    <property type="term" value="P:teichoic acid biosynthetic process"/>
    <property type="evidence" value="ECO:0007669"/>
    <property type="project" value="UniProtKB-KW"/>
</dbReference>
<keyword evidence="5" id="KW-0777">Teichoic acid biosynthesis</keyword>
<accession>A0A240BW85</accession>
<dbReference type="PANTHER" id="PTHR37316:SF3">
    <property type="entry name" value="TEICHOIC ACID GLYCEROL-PHOSPHATE TRANSFERASE"/>
    <property type="match status" value="1"/>
</dbReference>
<evidence type="ECO:0000256" key="5">
    <source>
        <dbReference type="ARBA" id="ARBA00022944"/>
    </source>
</evidence>
<sequence>MRIKILGYNIFQKGGTSRSNLNLVQALVAEGYEVTYVNYISFQQHHLQSLKASDGNALAGVKVTAFRGIQSLLDTDLLIFTRESFFNMAREVKHCDARIRILGEVHGPLAYISNQTDLALEAIDVIRVSTQQIAEEFKQRYDYPYVFPMYVNTSHISWKVEPYVANKNLFMKVRFEDEVKGVSYALKLMRYAVHTRGEKALHLYLHGYGPSHSLYEKLIDYYELHEHVHINEKEPAHYIYLSASPYETLGYSILESVATGHRALIYPGKDNVLHDIYADYHAIDFIEKDLSTDFDVMMTAFSQGYSSLHQQEDQQRYASQFSNEGYGEQLVQQVMQLAKLHTIDVSDIAKPKITSKQQFWLRQCRGFLSKLKRKVSLPQKIRNNVWTQRTVRVALLAENRLKNYRQQIVRQDAIFIESFHGKNFSGDPKYIALALQRQYPNVTIFVSAQNELVEMEIRSYGMVPIRFGSRAYIRAFNQCRYVIINGNLWDKLTKQKDQQVIQTWHGFPLKRMVNDLMNPEERQRQAERFKPNMLKWDILLTVSRLYERYVTSAFDLNVHPSLRVFPYGAPRNSYLIRHRQDDKEREAVQEKYLFNKDDKKRYILFCPTWRKETRSSVSELDLVSLLERLPSHYEIIVKLHPNEGDLYQTYRAMHERIHCFDNALVDIQELYLLADILMTDYSSAMFDYAHLQRPILVLDEDTVSYGQEVGFYFDVTQLTSIHHVKPDVEKVTDIIQQIETVDHHTLIEQFMTYDTETSDDVVAKAIWQL</sequence>
<dbReference type="InterPro" id="IPR051612">
    <property type="entry name" value="Teichoic_Acid_Biosynth"/>
</dbReference>
<evidence type="ECO:0000313" key="8">
    <source>
        <dbReference type="EMBL" id="SNV99935.1"/>
    </source>
</evidence>
<evidence type="ECO:0000256" key="3">
    <source>
        <dbReference type="ARBA" id="ARBA00022475"/>
    </source>
</evidence>
<gene>
    <name evidence="8" type="primary">tagF_1</name>
    <name evidence="7" type="ORF">GCM10007183_06030</name>
    <name evidence="8" type="ORF">SAMEA4412661_00353</name>
</gene>
<evidence type="ECO:0000313" key="10">
    <source>
        <dbReference type="Proteomes" id="UP000652995"/>
    </source>
</evidence>
<keyword evidence="4 8" id="KW-0808">Transferase</keyword>
<reference evidence="7" key="1">
    <citation type="journal article" date="2014" name="Int. J. Syst. Evol. Microbiol.">
        <title>Complete genome of a new Firmicutes species belonging to the dominant human colonic microbiota ('Ruminococcus bicirculans') reveals two chromosomes and a selective capacity to utilize plant glucans.</title>
        <authorList>
            <consortium name="NISC Comparative Sequencing Program"/>
            <person name="Wegmann U."/>
            <person name="Louis P."/>
            <person name="Goesmann A."/>
            <person name="Henrissat B."/>
            <person name="Duncan S.H."/>
            <person name="Flint H.J."/>
        </authorList>
    </citation>
    <scope>NUCLEOTIDE SEQUENCE</scope>
    <source>
        <strain evidence="7">CCM 4175</strain>
    </source>
</reference>
<dbReference type="EC" id="2.7.8.12" evidence="8"/>
<reference evidence="8 9" key="2">
    <citation type="submission" date="2017-06" db="EMBL/GenBank/DDBJ databases">
        <authorList>
            <consortium name="Pathogen Informatics"/>
        </authorList>
    </citation>
    <scope>NUCLEOTIDE SEQUENCE [LARGE SCALE GENOMIC DNA]</scope>
    <source>
        <strain evidence="8 9">NCTC13833</strain>
    </source>
</reference>
<dbReference type="EMBL" id="BMCB01000003">
    <property type="protein sequence ID" value="GGA84648.1"/>
    <property type="molecule type" value="Genomic_DNA"/>
</dbReference>
<dbReference type="InterPro" id="IPR007554">
    <property type="entry name" value="Glycerophosphate_synth"/>
</dbReference>
<dbReference type="Gene3D" id="3.40.50.2000">
    <property type="entry name" value="Glycogen Phosphorylase B"/>
    <property type="match status" value="2"/>
</dbReference>
<name>A0A240BW85_9STAP</name>
<dbReference type="RefSeq" id="WP_095115489.1">
    <property type="nucleotide sequence ID" value="NZ_BMCB01000003.1"/>
</dbReference>
<evidence type="ECO:0000256" key="6">
    <source>
        <dbReference type="ARBA" id="ARBA00023136"/>
    </source>
</evidence>
<dbReference type="KEGG" id="smus:C7J88_08905"/>
<dbReference type="InterPro" id="IPR043148">
    <property type="entry name" value="TagF_C"/>
</dbReference>
<proteinExistence type="inferred from homology"/>
<evidence type="ECO:0000256" key="4">
    <source>
        <dbReference type="ARBA" id="ARBA00022679"/>
    </source>
</evidence>
<dbReference type="Proteomes" id="UP000243706">
    <property type="component" value="Chromosome 1"/>
</dbReference>
<evidence type="ECO:0000313" key="7">
    <source>
        <dbReference type="EMBL" id="GGA84648.1"/>
    </source>
</evidence>
<dbReference type="PANTHER" id="PTHR37316">
    <property type="entry name" value="TEICHOIC ACID GLYCEROL-PHOSPHATE PRIMASE"/>
    <property type="match status" value="1"/>
</dbReference>
<dbReference type="AlphaFoldDB" id="A0A240BW85"/>
<evidence type="ECO:0000313" key="9">
    <source>
        <dbReference type="Proteomes" id="UP000243706"/>
    </source>
</evidence>
<reference evidence="7" key="4">
    <citation type="submission" date="2024-05" db="EMBL/GenBank/DDBJ databases">
        <authorList>
            <person name="Sun Q."/>
            <person name="Sedlacek I."/>
        </authorList>
    </citation>
    <scope>NUCLEOTIDE SEQUENCE</scope>
    <source>
        <strain evidence="7">CCM 4175</strain>
    </source>
</reference>
<dbReference type="SUPFAM" id="SSF53756">
    <property type="entry name" value="UDP-Glycosyltransferase/glycogen phosphorylase"/>
    <property type="match status" value="2"/>
</dbReference>
<organism evidence="8 9">
    <name type="scientific">Staphylococcus muscae</name>
    <dbReference type="NCBI Taxonomy" id="1294"/>
    <lineage>
        <taxon>Bacteria</taxon>
        <taxon>Bacillati</taxon>
        <taxon>Bacillota</taxon>
        <taxon>Bacilli</taxon>
        <taxon>Bacillales</taxon>
        <taxon>Staphylococcaceae</taxon>
        <taxon>Staphylococcus</taxon>
    </lineage>
</organism>
<dbReference type="Gene3D" id="3.40.50.11820">
    <property type="match status" value="1"/>
</dbReference>
<dbReference type="Gene3D" id="3.40.50.12580">
    <property type="match status" value="1"/>
</dbReference>
<dbReference type="InterPro" id="IPR043149">
    <property type="entry name" value="TagF_N"/>
</dbReference>